<evidence type="ECO:0000256" key="6">
    <source>
        <dbReference type="ARBA" id="ARBA00022989"/>
    </source>
</evidence>
<evidence type="ECO:0000256" key="3">
    <source>
        <dbReference type="ARBA" id="ARBA00022676"/>
    </source>
</evidence>
<evidence type="ECO:0000256" key="1">
    <source>
        <dbReference type="ARBA" id="ARBA00004651"/>
    </source>
</evidence>
<feature type="transmembrane region" description="Helical" evidence="8">
    <location>
        <begin position="195"/>
        <end position="214"/>
    </location>
</feature>
<keyword evidence="3" id="KW-0328">Glycosyltransferase</keyword>
<keyword evidence="11" id="KW-1185">Reference proteome</keyword>
<feature type="transmembrane region" description="Helical" evidence="8">
    <location>
        <begin position="173"/>
        <end position="189"/>
    </location>
</feature>
<sequence>MATDATAAPAENFNYLGHILYHPLFIPLCIGLGLLLRIAVALMFPIEPASDAAWYVARAHELLAGMGYQEGGHPTAYWPIGWPAILAGSLAIFGSVPLSILVINTVSAALVMWLIVWFARTLTGSEWVARVALLAYAIYPNHIAYHGAANCETLYLAIAMLAFMLLIKGRDNLLGLVVCGLIFGVATLVKPQTLAFPLGAVIALGIVYPAYSWLKVLRSAVIVYLFLLLLVSPWSLRNFNVFGEWILVSTNGGVALYTGANDDTTGDYYDHENPDTFESNYGIPWEQRVERQVELNKNYKALSHEWIGSHKLEWLSWMPKKVFILWQKDTDGFWSFQRDYPASTGTIFYLQLLNQLYYLAMLALALMAAVAIARAILVRDERLMPLGLLLCMPLFVSLISAVFTGQIRYHHPAMPFVMILAAWCLNRMIEYKFNFSGRIKND</sequence>
<gene>
    <name evidence="10" type="ORF">G8770_03815</name>
</gene>
<dbReference type="InterPro" id="IPR050297">
    <property type="entry name" value="LipidA_mod_glycosyltrf_83"/>
</dbReference>
<dbReference type="RefSeq" id="WP_167181920.1">
    <property type="nucleotide sequence ID" value="NZ_JAAONZ010000002.1"/>
</dbReference>
<feature type="transmembrane region" description="Helical" evidence="8">
    <location>
        <begin position="76"/>
        <end position="94"/>
    </location>
</feature>
<dbReference type="Proteomes" id="UP000787472">
    <property type="component" value="Unassembled WGS sequence"/>
</dbReference>
<feature type="transmembrane region" description="Helical" evidence="8">
    <location>
        <begin position="221"/>
        <end position="239"/>
    </location>
</feature>
<evidence type="ECO:0000313" key="11">
    <source>
        <dbReference type="Proteomes" id="UP000787472"/>
    </source>
</evidence>
<comment type="caution">
    <text evidence="10">The sequence shown here is derived from an EMBL/GenBank/DDBJ whole genome shotgun (WGS) entry which is preliminary data.</text>
</comment>
<keyword evidence="5 8" id="KW-0812">Transmembrane</keyword>
<feature type="domain" description="Glycosyltransferase RgtA/B/C/D-like" evidence="9">
    <location>
        <begin position="79"/>
        <end position="235"/>
    </location>
</feature>
<dbReference type="Pfam" id="PF13231">
    <property type="entry name" value="PMT_2"/>
    <property type="match status" value="1"/>
</dbReference>
<evidence type="ECO:0000259" key="9">
    <source>
        <dbReference type="Pfam" id="PF13231"/>
    </source>
</evidence>
<dbReference type="GO" id="GO:0016763">
    <property type="term" value="F:pentosyltransferase activity"/>
    <property type="evidence" value="ECO:0007669"/>
    <property type="project" value="TreeGrafter"/>
</dbReference>
<dbReference type="GO" id="GO:0005886">
    <property type="term" value="C:plasma membrane"/>
    <property type="evidence" value="ECO:0007669"/>
    <property type="project" value="UniProtKB-SubCell"/>
</dbReference>
<reference evidence="10" key="1">
    <citation type="submission" date="2020-03" db="EMBL/GenBank/DDBJ databases">
        <authorList>
            <person name="Guo F."/>
        </authorList>
    </citation>
    <scope>NUCLEOTIDE SEQUENCE</scope>
    <source>
        <strain evidence="10">JCM 30134</strain>
    </source>
</reference>
<dbReference type="InterPro" id="IPR038731">
    <property type="entry name" value="RgtA/B/C-like"/>
</dbReference>
<feature type="transmembrane region" description="Helical" evidence="8">
    <location>
        <begin position="409"/>
        <end position="429"/>
    </location>
</feature>
<feature type="transmembrane region" description="Helical" evidence="8">
    <location>
        <begin position="143"/>
        <end position="166"/>
    </location>
</feature>
<evidence type="ECO:0000313" key="10">
    <source>
        <dbReference type="EMBL" id="NHO64670.1"/>
    </source>
</evidence>
<evidence type="ECO:0000256" key="4">
    <source>
        <dbReference type="ARBA" id="ARBA00022679"/>
    </source>
</evidence>
<comment type="subcellular location">
    <subcellularLocation>
        <location evidence="1">Cell membrane</location>
        <topology evidence="1">Multi-pass membrane protein</topology>
    </subcellularLocation>
</comment>
<dbReference type="PANTHER" id="PTHR33908:SF11">
    <property type="entry name" value="MEMBRANE PROTEIN"/>
    <property type="match status" value="1"/>
</dbReference>
<dbReference type="GO" id="GO:0009103">
    <property type="term" value="P:lipopolysaccharide biosynthetic process"/>
    <property type="evidence" value="ECO:0007669"/>
    <property type="project" value="UniProtKB-ARBA"/>
</dbReference>
<dbReference type="EMBL" id="JAAONZ010000002">
    <property type="protein sequence ID" value="NHO64670.1"/>
    <property type="molecule type" value="Genomic_DNA"/>
</dbReference>
<keyword evidence="4" id="KW-0808">Transferase</keyword>
<accession>A0A9E5MLU4</accession>
<organism evidence="10 11">
    <name type="scientific">Pseudomaricurvus hydrocarbonicus</name>
    <dbReference type="NCBI Taxonomy" id="1470433"/>
    <lineage>
        <taxon>Bacteria</taxon>
        <taxon>Pseudomonadati</taxon>
        <taxon>Pseudomonadota</taxon>
        <taxon>Gammaproteobacteria</taxon>
        <taxon>Cellvibrionales</taxon>
        <taxon>Cellvibrionaceae</taxon>
        <taxon>Pseudomaricurvus</taxon>
    </lineage>
</organism>
<keyword evidence="2" id="KW-1003">Cell membrane</keyword>
<feature type="transmembrane region" description="Helical" evidence="8">
    <location>
        <begin position="101"/>
        <end position="123"/>
    </location>
</feature>
<keyword evidence="7 8" id="KW-0472">Membrane</keyword>
<dbReference type="AlphaFoldDB" id="A0A9E5MLU4"/>
<dbReference type="PANTHER" id="PTHR33908">
    <property type="entry name" value="MANNOSYLTRANSFERASE YKCB-RELATED"/>
    <property type="match status" value="1"/>
</dbReference>
<evidence type="ECO:0000256" key="8">
    <source>
        <dbReference type="SAM" id="Phobius"/>
    </source>
</evidence>
<evidence type="ECO:0000256" key="2">
    <source>
        <dbReference type="ARBA" id="ARBA00022475"/>
    </source>
</evidence>
<feature type="transmembrane region" description="Helical" evidence="8">
    <location>
        <begin position="356"/>
        <end position="376"/>
    </location>
</feature>
<evidence type="ECO:0000256" key="5">
    <source>
        <dbReference type="ARBA" id="ARBA00022692"/>
    </source>
</evidence>
<name>A0A9E5MLU4_9GAMM</name>
<keyword evidence="6 8" id="KW-1133">Transmembrane helix</keyword>
<feature type="transmembrane region" description="Helical" evidence="8">
    <location>
        <begin position="383"/>
        <end position="403"/>
    </location>
</feature>
<proteinExistence type="predicted"/>
<evidence type="ECO:0000256" key="7">
    <source>
        <dbReference type="ARBA" id="ARBA00023136"/>
    </source>
</evidence>
<protein>
    <recommendedName>
        <fullName evidence="9">Glycosyltransferase RgtA/B/C/D-like domain-containing protein</fullName>
    </recommendedName>
</protein>
<feature type="transmembrane region" description="Helical" evidence="8">
    <location>
        <begin position="24"/>
        <end position="46"/>
    </location>
</feature>